<dbReference type="Proteomes" id="UP000054845">
    <property type="component" value="Unassembled WGS sequence"/>
</dbReference>
<name>A0A0P1BFK4_9BASI</name>
<reference evidence="2 3" key="1">
    <citation type="submission" date="2014-09" db="EMBL/GenBank/DDBJ databases">
        <authorList>
            <person name="Magalhaes I.L.F."/>
            <person name="Oliveira U."/>
            <person name="Santos F.R."/>
            <person name="Vidigal T.H.D.A."/>
            <person name="Brescovit A.D."/>
            <person name="Santos A.J."/>
        </authorList>
    </citation>
    <scope>NUCLEOTIDE SEQUENCE [LARGE SCALE GENOMIC DNA]</scope>
</reference>
<evidence type="ECO:0000256" key="1">
    <source>
        <dbReference type="SAM" id="MobiDB-lite"/>
    </source>
</evidence>
<keyword evidence="3" id="KW-1185">Reference proteome</keyword>
<accession>A0A0P1BFK4</accession>
<evidence type="ECO:0000313" key="2">
    <source>
        <dbReference type="EMBL" id="CEH14988.1"/>
    </source>
</evidence>
<organism evidence="2 3">
    <name type="scientific">Ceraceosorus bombacis</name>
    <dbReference type="NCBI Taxonomy" id="401625"/>
    <lineage>
        <taxon>Eukaryota</taxon>
        <taxon>Fungi</taxon>
        <taxon>Dikarya</taxon>
        <taxon>Basidiomycota</taxon>
        <taxon>Ustilaginomycotina</taxon>
        <taxon>Exobasidiomycetes</taxon>
        <taxon>Ceraceosorales</taxon>
        <taxon>Ceraceosoraceae</taxon>
        <taxon>Ceraceosorus</taxon>
    </lineage>
</organism>
<sequence length="162" mass="18307">MHAAGDRSSGSRQRHRTAYTRAPVYNHRMPNRVRVPNPCSISSRYLPTRTEPSAYHLSAPHCSKAKARLFLQNQVSECVHDLTRAASQNGRETYRLIATFFGVDTKPWIDPGARLSEATYQPERVPHHPSVIAMRPARSTAKDHTTSSRSHCPFRSLSSRDE</sequence>
<protein>
    <submittedName>
        <fullName evidence="2">Uncharacterized protein</fullName>
    </submittedName>
</protein>
<dbReference type="EMBL" id="CCYA01000250">
    <property type="protein sequence ID" value="CEH14988.1"/>
    <property type="molecule type" value="Genomic_DNA"/>
</dbReference>
<evidence type="ECO:0000313" key="3">
    <source>
        <dbReference type="Proteomes" id="UP000054845"/>
    </source>
</evidence>
<feature type="region of interest" description="Disordered" evidence="1">
    <location>
        <begin position="137"/>
        <end position="162"/>
    </location>
</feature>
<proteinExistence type="predicted"/>
<dbReference type="AlphaFoldDB" id="A0A0P1BFK4"/>